<reference evidence="2 5" key="4">
    <citation type="journal article" date="2021" name="Syst. Appl. Microbiol.">
        <title>nCampylobacter vulpis sp. nov. isolated from wild red foxes.</title>
        <authorList>
            <person name="Parisi A."/>
            <person name="Chiara M."/>
            <person name="Caffara M."/>
            <person name="Mion D."/>
            <person name="Miller W.G."/>
            <person name="Caruso M."/>
            <person name="Manzari C."/>
            <person name="Florio D."/>
            <person name="Capozzi L."/>
            <person name="D'Erchia A.M."/>
            <person name="Manzulli V."/>
            <person name="Zanoni R.G."/>
        </authorList>
    </citation>
    <scope>NUCLEOTIDE SEQUENCE [LARGE SCALE GENOMIC DNA]</scope>
    <source>
        <strain evidence="2 5">52/13</strain>
    </source>
</reference>
<dbReference type="InterPro" id="IPR022572">
    <property type="entry name" value="DNA_rep/recomb_RecO_N"/>
</dbReference>
<reference evidence="4" key="2">
    <citation type="submission" date="2015-06" db="EMBL/GenBank/DDBJ databases">
        <authorList>
            <person name="Parisi A."/>
            <person name="Chiara M."/>
            <person name="Florio D."/>
            <person name="Miccolupo A."/>
            <person name="Manzari C."/>
            <person name="Mion D."/>
            <person name="Caruso M."/>
            <person name="D'erchia A.M."/>
            <person name="Zanoni R."/>
        </authorList>
    </citation>
    <scope>NUCLEOTIDE SEQUENCE [LARGE SCALE GENOMIC DNA]</scope>
    <source>
        <strain evidence="4">73/13</strain>
    </source>
</reference>
<sequence length="204" mass="24479">MQGFILHTQRVRDEDLIVYILSSKALLKTYRFYGLRHSSILNGYKIDFALEENSTFLPRLKDVLHLGFSWILDREKMLFWQEFIRLLYGHLKEVNELDSFYFDLLDECAKRFSKQNPKRVILDAYVRILEFEGRLHKDFICFACDEKIKGNITLLRAFLPSHDFCAFSYEFPRQKLEIFYEKKNCSIFDDEEISKIYKLIKQGL</sequence>
<evidence type="ECO:0000259" key="1">
    <source>
        <dbReference type="Pfam" id="PF13114"/>
    </source>
</evidence>
<dbReference type="Proteomes" id="UP000811399">
    <property type="component" value="Unassembled WGS sequence"/>
</dbReference>
<dbReference type="EMBL" id="VJYU01000011">
    <property type="protein sequence ID" value="MBS4241046.1"/>
    <property type="molecule type" value="Genomic_DNA"/>
</dbReference>
<dbReference type="OrthoDB" id="5338768at2"/>
<protein>
    <submittedName>
        <fullName evidence="3">Recombination protein RecO</fullName>
    </submittedName>
</protein>
<dbReference type="EMBL" id="LDWY01000085">
    <property type="protein sequence ID" value="PHY89809.1"/>
    <property type="molecule type" value="Genomic_DNA"/>
</dbReference>
<name>A0A2G4QZQ8_9BACT</name>
<dbReference type="RefSeq" id="WP_099462299.1">
    <property type="nucleotide sequence ID" value="NZ_LDWY01000085.1"/>
</dbReference>
<feature type="domain" description="DNA replication/recombination mediator RecO N-terminal" evidence="1">
    <location>
        <begin position="1"/>
        <end position="71"/>
    </location>
</feature>
<evidence type="ECO:0000313" key="5">
    <source>
        <dbReference type="Proteomes" id="UP000811399"/>
    </source>
</evidence>
<dbReference type="NCBIfam" id="NF010483">
    <property type="entry name" value="PRK13908.1"/>
    <property type="match status" value="1"/>
</dbReference>
<accession>A0A2G4QZQ8</accession>
<dbReference type="AlphaFoldDB" id="A0A2G4QZQ8"/>
<reference evidence="2" key="3">
    <citation type="submission" date="2019-07" db="EMBL/GenBank/DDBJ databases">
        <authorList>
            <person name="Miller W.G."/>
        </authorList>
    </citation>
    <scope>NUCLEOTIDE SEQUENCE</scope>
    <source>
        <strain evidence="2">52/13</strain>
    </source>
</reference>
<keyword evidence="5" id="KW-1185">Reference proteome</keyword>
<dbReference type="Proteomes" id="UP000237472">
    <property type="component" value="Unassembled WGS sequence"/>
</dbReference>
<comment type="caution">
    <text evidence="3">The sequence shown here is derived from an EMBL/GenBank/DDBJ whole genome shotgun (WGS) entry which is preliminary data.</text>
</comment>
<gene>
    <name evidence="2" type="primary">recO</name>
    <name evidence="3" type="ORF">AA994_06890</name>
    <name evidence="2" type="ORF">CVU5213_04815</name>
</gene>
<organism evidence="3 4">
    <name type="scientific">Campylobacter vulpis</name>
    <dbReference type="NCBI Taxonomy" id="1655500"/>
    <lineage>
        <taxon>Bacteria</taxon>
        <taxon>Pseudomonadati</taxon>
        <taxon>Campylobacterota</taxon>
        <taxon>Epsilonproteobacteria</taxon>
        <taxon>Campylobacterales</taxon>
        <taxon>Campylobacteraceae</taxon>
        <taxon>Campylobacter</taxon>
    </lineage>
</organism>
<reference evidence="3" key="1">
    <citation type="submission" date="2015-06" db="EMBL/GenBank/DDBJ databases">
        <authorList>
            <person name="Hoefler B.C."/>
            <person name="Straight P.D."/>
        </authorList>
    </citation>
    <scope>NUCLEOTIDE SEQUENCE [LARGE SCALE GENOMIC DNA]</scope>
    <source>
        <strain evidence="3">73/13</strain>
    </source>
</reference>
<evidence type="ECO:0000313" key="2">
    <source>
        <dbReference type="EMBL" id="MBS4241046.1"/>
    </source>
</evidence>
<evidence type="ECO:0000313" key="3">
    <source>
        <dbReference type="EMBL" id="PHY89809.1"/>
    </source>
</evidence>
<proteinExistence type="predicted"/>
<evidence type="ECO:0000313" key="4">
    <source>
        <dbReference type="Proteomes" id="UP000237472"/>
    </source>
</evidence>
<dbReference type="Pfam" id="PF13114">
    <property type="entry name" value="RecO_N_2"/>
    <property type="match status" value="1"/>
</dbReference>